<gene>
    <name evidence="1" type="ORF">CSKR_104156</name>
</gene>
<proteinExistence type="predicted"/>
<comment type="caution">
    <text evidence="1">The sequence shown here is derived from an EMBL/GenBank/DDBJ whole genome shotgun (WGS) entry which is preliminary data.</text>
</comment>
<dbReference type="Proteomes" id="UP000286415">
    <property type="component" value="Unassembled WGS sequence"/>
</dbReference>
<reference evidence="1 2" key="1">
    <citation type="journal article" date="2018" name="Biotechnol. Adv.">
        <title>Improved genomic resources and new bioinformatic workflow for the carcinogenic parasite Clonorchis sinensis: Biotechnological implications.</title>
        <authorList>
            <person name="Wang D."/>
            <person name="Korhonen P.K."/>
            <person name="Gasser R.B."/>
            <person name="Young N.D."/>
        </authorList>
    </citation>
    <scope>NUCLEOTIDE SEQUENCE [LARGE SCALE GENOMIC DNA]</scope>
    <source>
        <strain evidence="1">Cs-k2</strain>
    </source>
</reference>
<name>A0A419PFN2_CLOSI</name>
<feature type="non-terminal residue" evidence="1">
    <location>
        <position position="1"/>
    </location>
</feature>
<evidence type="ECO:0000313" key="2">
    <source>
        <dbReference type="Proteomes" id="UP000286415"/>
    </source>
</evidence>
<reference evidence="1 2" key="2">
    <citation type="journal article" date="2021" name="Genomics">
        <title>High-quality reference genome for Clonorchis sinensis.</title>
        <authorList>
            <person name="Young N.D."/>
            <person name="Stroehlein A.J."/>
            <person name="Kinkar L."/>
            <person name="Wang T."/>
            <person name="Sohn W.M."/>
            <person name="Chang B.C.H."/>
            <person name="Kaur P."/>
            <person name="Weisz D."/>
            <person name="Dudchenko O."/>
            <person name="Aiden E.L."/>
            <person name="Korhonen P.K."/>
            <person name="Gasser R.B."/>
        </authorList>
    </citation>
    <scope>NUCLEOTIDE SEQUENCE [LARGE SCALE GENOMIC DNA]</scope>
    <source>
        <strain evidence="1">Cs-k2</strain>
    </source>
</reference>
<dbReference type="InParanoid" id="A0A419PFN2"/>
<accession>A0A419PFN2</accession>
<keyword evidence="2" id="KW-1185">Reference proteome</keyword>
<sequence length="77" mass="8515">LPGARQKLTPKLTLVPGRNARSVGRLLLNHTTGRDLGNLAVSQPSCFLWVAWQLGTERVLQLKGLRFPTMGINYSTE</sequence>
<dbReference type="AlphaFoldDB" id="A0A419PFN2"/>
<evidence type="ECO:0000313" key="1">
    <source>
        <dbReference type="EMBL" id="KAG5449610.1"/>
    </source>
</evidence>
<organism evidence="1 2">
    <name type="scientific">Clonorchis sinensis</name>
    <name type="common">Chinese liver fluke</name>
    <dbReference type="NCBI Taxonomy" id="79923"/>
    <lineage>
        <taxon>Eukaryota</taxon>
        <taxon>Metazoa</taxon>
        <taxon>Spiralia</taxon>
        <taxon>Lophotrochozoa</taxon>
        <taxon>Platyhelminthes</taxon>
        <taxon>Trematoda</taxon>
        <taxon>Digenea</taxon>
        <taxon>Opisthorchiida</taxon>
        <taxon>Opisthorchiata</taxon>
        <taxon>Opisthorchiidae</taxon>
        <taxon>Clonorchis</taxon>
    </lineage>
</organism>
<dbReference type="EMBL" id="NIRI02000042">
    <property type="protein sequence ID" value="KAG5449610.1"/>
    <property type="molecule type" value="Genomic_DNA"/>
</dbReference>
<protein>
    <submittedName>
        <fullName evidence="1">Uncharacterized protein</fullName>
    </submittedName>
</protein>